<dbReference type="SUPFAM" id="SSF52200">
    <property type="entry name" value="Toll/Interleukin receptor TIR domain"/>
    <property type="match status" value="3"/>
</dbReference>
<dbReference type="Proteomes" id="UP000694845">
    <property type="component" value="Unplaced"/>
</dbReference>
<gene>
    <name evidence="4" type="primary">LOC110978793</name>
</gene>
<feature type="region of interest" description="Disordered" evidence="1">
    <location>
        <begin position="1"/>
        <end position="110"/>
    </location>
</feature>
<dbReference type="InterPro" id="IPR035897">
    <property type="entry name" value="Toll_tir_struct_dom_sf"/>
</dbReference>
<accession>A0A8B7Y950</accession>
<dbReference type="PROSITE" id="PS50105">
    <property type="entry name" value="SAM_DOMAIN"/>
    <property type="match status" value="1"/>
</dbReference>
<organism evidence="3 4">
    <name type="scientific">Acanthaster planci</name>
    <name type="common">Crown-of-thorns starfish</name>
    <dbReference type="NCBI Taxonomy" id="133434"/>
    <lineage>
        <taxon>Eukaryota</taxon>
        <taxon>Metazoa</taxon>
        <taxon>Echinodermata</taxon>
        <taxon>Eleutherozoa</taxon>
        <taxon>Asterozoa</taxon>
        <taxon>Asteroidea</taxon>
        <taxon>Valvatacea</taxon>
        <taxon>Valvatida</taxon>
        <taxon>Acanthasteridae</taxon>
        <taxon>Acanthaster</taxon>
    </lineage>
</organism>
<dbReference type="InterPro" id="IPR013761">
    <property type="entry name" value="SAM/pointed_sf"/>
</dbReference>
<feature type="domain" description="SAM" evidence="2">
    <location>
        <begin position="295"/>
        <end position="360"/>
    </location>
</feature>
<dbReference type="SUPFAM" id="SSF47769">
    <property type="entry name" value="SAM/Pointed domain"/>
    <property type="match status" value="1"/>
</dbReference>
<protein>
    <submittedName>
        <fullName evidence="4">Uncharacterized protein LOC110978793</fullName>
    </submittedName>
</protein>
<dbReference type="RefSeq" id="XP_022089768.1">
    <property type="nucleotide sequence ID" value="XM_022234076.1"/>
</dbReference>
<keyword evidence="3" id="KW-1185">Reference proteome</keyword>
<dbReference type="PANTHER" id="PTHR47508">
    <property type="entry name" value="SAM DOMAIN-CONTAINING PROTEIN-RELATED"/>
    <property type="match status" value="1"/>
</dbReference>
<dbReference type="GeneID" id="110978793"/>
<evidence type="ECO:0000259" key="2">
    <source>
        <dbReference type="PROSITE" id="PS50105"/>
    </source>
</evidence>
<dbReference type="InterPro" id="IPR001660">
    <property type="entry name" value="SAM"/>
</dbReference>
<dbReference type="AlphaFoldDB" id="A0A8B7Y950"/>
<dbReference type="OrthoDB" id="6078042at2759"/>
<sequence length="716" mass="81366">MHSDMEGVTETVEQHKQQEPVLEDAVNKEEPMEDNKEGEENSMDVANEKGPEEAQRVANQPKQMETGGGDGVPNVAPVKPILKDNLPKPRVKKDRTKNRKQDGKMVPGSNQVAKKMKKGIFISYSPDGGFLERKLICEAVRQFKENDLTEDIWFDKDEENTSSPAWFSQRMEAVEKCRAAICFLSFSYFQCPVSLYELRCLLERQVPSSSTPPKVFLVLCENVEIPQQYTIFLEDLVRLCHPRYQRLSLSEKASVVIGALMEKVEHYASIFAPHVPHIPGADYTEEYKKKKLCKWNLDDLQSWLYQMGIREFYRQSFAEAGMDGFLLMSIMDQDMADFLGIDSRVVRKKILQQIIGILEKEHKAPESWHLRARTQKNRTDSVYLVYDPTDVRLAQNLKQDLKKKNLQVSCHEKLGQSKEEFLAINGPIIATAKHVIILLTEGATASPFVFHEVLFADWLGKSLVTVMFKNVWEKMRPSLKAVIGEFPAIDFETKMYSESMDILEHHIRPLRKVPGVVLEQTYLNRMSEGLKPLQVLAASQGTGSAVSNGSSDTKVFLSYQWDMHNKVQEIKRILENNGISCWVDNSPTIAQQRGTSGASTRSTATSGPIHSDAIHETLESNIQRNMKSSTIVLSCITPRYLQSDNGIKDLMLAEALHKPVIAVLLRFVAWPPDMGPSPIKKLLAHTSHIDLSNDKLFKQNFHVLVERLRRFLNSKH</sequence>
<evidence type="ECO:0000313" key="3">
    <source>
        <dbReference type="Proteomes" id="UP000694845"/>
    </source>
</evidence>
<dbReference type="Pfam" id="PF07647">
    <property type="entry name" value="SAM_2"/>
    <property type="match status" value="1"/>
</dbReference>
<feature type="compositionally biased region" description="Basic and acidic residues" evidence="1">
    <location>
        <begin position="46"/>
        <end position="55"/>
    </location>
</feature>
<feature type="compositionally biased region" description="Basic residues" evidence="1">
    <location>
        <begin position="89"/>
        <end position="98"/>
    </location>
</feature>
<feature type="compositionally biased region" description="Basic and acidic residues" evidence="1">
    <location>
        <begin position="25"/>
        <end position="39"/>
    </location>
</feature>
<dbReference type="Gene3D" id="1.10.150.50">
    <property type="entry name" value="Transcription Factor, Ets-1"/>
    <property type="match status" value="1"/>
</dbReference>
<dbReference type="SMART" id="SM00454">
    <property type="entry name" value="SAM"/>
    <property type="match status" value="1"/>
</dbReference>
<proteinExistence type="predicted"/>
<name>A0A8B7Y950_ACAPL</name>
<reference evidence="4" key="1">
    <citation type="submission" date="2025-08" db="UniProtKB">
        <authorList>
            <consortium name="RefSeq"/>
        </authorList>
    </citation>
    <scope>IDENTIFICATION</scope>
</reference>
<evidence type="ECO:0000313" key="4">
    <source>
        <dbReference type="RefSeq" id="XP_022089768.1"/>
    </source>
</evidence>
<evidence type="ECO:0000256" key="1">
    <source>
        <dbReference type="SAM" id="MobiDB-lite"/>
    </source>
</evidence>
<dbReference type="Gene3D" id="3.40.50.10140">
    <property type="entry name" value="Toll/interleukin-1 receptor homology (TIR) domain"/>
    <property type="match status" value="2"/>
</dbReference>
<dbReference type="KEGG" id="aplc:110978793"/>
<dbReference type="PANTHER" id="PTHR47508:SF2">
    <property type="entry name" value="TIR DOMAIN-CONTAINING PROTEIN"/>
    <property type="match status" value="1"/>
</dbReference>
<dbReference type="OMA" id="QSDNCVK"/>